<evidence type="ECO:0000313" key="1">
    <source>
        <dbReference type="EMBL" id="MDP7734633.1"/>
    </source>
</evidence>
<evidence type="ECO:0000313" key="2">
    <source>
        <dbReference type="Proteomes" id="UP001229081"/>
    </source>
</evidence>
<organism evidence="1 2">
    <name type="scientific">Mycobacterium paragordonae</name>
    <dbReference type="NCBI Taxonomy" id="1389713"/>
    <lineage>
        <taxon>Bacteria</taxon>
        <taxon>Bacillati</taxon>
        <taxon>Actinomycetota</taxon>
        <taxon>Actinomycetes</taxon>
        <taxon>Mycobacteriales</taxon>
        <taxon>Mycobacteriaceae</taxon>
        <taxon>Mycobacterium</taxon>
    </lineage>
</organism>
<dbReference type="EMBL" id="JAUFSA010000001">
    <property type="protein sequence ID" value="MDP7734633.1"/>
    <property type="molecule type" value="Genomic_DNA"/>
</dbReference>
<dbReference type="RefSeq" id="WP_133435989.1">
    <property type="nucleotide sequence ID" value="NZ_JAUFSA010000001.1"/>
</dbReference>
<proteinExistence type="predicted"/>
<name>A0A4R5WSK5_9MYCO</name>
<comment type="caution">
    <text evidence="1">The sequence shown here is derived from an EMBL/GenBank/DDBJ whole genome shotgun (WGS) entry which is preliminary data.</text>
</comment>
<dbReference type="AlphaFoldDB" id="A0A4R5WSK5"/>
<accession>A0A4R5WSK5</accession>
<gene>
    <name evidence="1" type="ORF">QXL92_07740</name>
</gene>
<sequence length="120" mass="13161">MDLEFGPLGSTPREADAFVRTEIERSLTPGWCVTGLNQESPLTGTIRPVDGDLDGGYGVKISQSLDLLAFTWGNGHPGPARMEHAMSTAIILEIPFLKTAIPHRVRRLINEFPQNNYGLT</sequence>
<reference evidence="1" key="1">
    <citation type="submission" date="2023-06" db="EMBL/GenBank/DDBJ databases">
        <title>Identification of two novel mycobacterium reveal diversities and complexities of Mycobacterium gordonae clade.</title>
        <authorList>
            <person name="Matsumoto Y."/>
            <person name="Nakamura S."/>
            <person name="Motooka D."/>
            <person name="Fukushima K."/>
        </authorList>
    </citation>
    <scope>NUCLEOTIDE SEQUENCE</scope>
    <source>
        <strain evidence="1">TY812</strain>
    </source>
</reference>
<dbReference type="Proteomes" id="UP001229081">
    <property type="component" value="Unassembled WGS sequence"/>
</dbReference>
<protein>
    <submittedName>
        <fullName evidence="1">Uncharacterized protein</fullName>
    </submittedName>
</protein>